<keyword evidence="2" id="KW-1185">Reference proteome</keyword>
<dbReference type="InterPro" id="IPR032675">
    <property type="entry name" value="LRR_dom_sf"/>
</dbReference>
<dbReference type="AlphaFoldDB" id="A0A9P5CSS3"/>
<dbReference type="RefSeq" id="XP_040779386.1">
    <property type="nucleotide sequence ID" value="XM_040916618.1"/>
</dbReference>
<dbReference type="SUPFAM" id="SSF52047">
    <property type="entry name" value="RNI-like"/>
    <property type="match status" value="1"/>
</dbReference>
<dbReference type="Gene3D" id="3.80.10.10">
    <property type="entry name" value="Ribonuclease Inhibitor"/>
    <property type="match status" value="1"/>
</dbReference>
<evidence type="ECO:0008006" key="3">
    <source>
        <dbReference type="Google" id="ProtNLM"/>
    </source>
</evidence>
<dbReference type="GeneID" id="63833747"/>
<reference evidence="1" key="1">
    <citation type="journal article" date="2020" name="Phytopathology">
        <title>Genome sequence of the chestnut blight fungus Cryphonectria parasitica EP155: A fundamental resource for an archetypical invasive plant pathogen.</title>
        <authorList>
            <person name="Crouch J.A."/>
            <person name="Dawe A."/>
            <person name="Aerts A."/>
            <person name="Barry K."/>
            <person name="Churchill A.C.L."/>
            <person name="Grimwood J."/>
            <person name="Hillman B."/>
            <person name="Milgroom M.G."/>
            <person name="Pangilinan J."/>
            <person name="Smith M."/>
            <person name="Salamov A."/>
            <person name="Schmutz J."/>
            <person name="Yadav J."/>
            <person name="Grigoriev I.V."/>
            <person name="Nuss D."/>
        </authorList>
    </citation>
    <scope>NUCLEOTIDE SEQUENCE</scope>
    <source>
        <strain evidence="1">EP155</strain>
    </source>
</reference>
<protein>
    <recommendedName>
        <fullName evidence="3">F-box domain-containing protein</fullName>
    </recommendedName>
</protein>
<comment type="caution">
    <text evidence="1">The sequence shown here is derived from an EMBL/GenBank/DDBJ whole genome shotgun (WGS) entry which is preliminary data.</text>
</comment>
<name>A0A9P5CSS3_CRYP1</name>
<dbReference type="Proteomes" id="UP000803844">
    <property type="component" value="Unassembled WGS sequence"/>
</dbReference>
<gene>
    <name evidence="1" type="ORF">M406DRAFT_249530</name>
</gene>
<dbReference type="OrthoDB" id="3594971at2759"/>
<organism evidence="1 2">
    <name type="scientific">Cryphonectria parasitica (strain ATCC 38755 / EP155)</name>
    <dbReference type="NCBI Taxonomy" id="660469"/>
    <lineage>
        <taxon>Eukaryota</taxon>
        <taxon>Fungi</taxon>
        <taxon>Dikarya</taxon>
        <taxon>Ascomycota</taxon>
        <taxon>Pezizomycotina</taxon>
        <taxon>Sordariomycetes</taxon>
        <taxon>Sordariomycetidae</taxon>
        <taxon>Diaporthales</taxon>
        <taxon>Cryphonectriaceae</taxon>
        <taxon>Cryphonectria-Endothia species complex</taxon>
        <taxon>Cryphonectria</taxon>
    </lineage>
</organism>
<evidence type="ECO:0000313" key="2">
    <source>
        <dbReference type="Proteomes" id="UP000803844"/>
    </source>
</evidence>
<proteinExistence type="predicted"/>
<accession>A0A9P5CSS3</accession>
<dbReference type="EMBL" id="MU032345">
    <property type="protein sequence ID" value="KAF3768425.1"/>
    <property type="molecule type" value="Genomic_DNA"/>
</dbReference>
<sequence length="526" mass="60843">MVPFPSSASFKWNPDPLAFSLAYLSTELLSLIFEELLEIDPHSAWTARLACRRLECVGTPILYKMMLLSERKISVMCEQHVPSALEKMYAHTRYLVGYSNLDPVRMKTIVERIKKLVYFHFSYVDGIIKSGEFYLPGDIIDIEKMQRDEIRLLIENLPLRNFDLDEVNLYRRAFPIRHAKHIIHLNVAPPTTPLVTRLRSLYGLLLTAPDLEVLQIEDRGQGTQFEFGEGNMLPTLRELCLRSYDWRHTRDDMDSHWALHKLVRLELISVPVFNFLIAARFPQLGNLKILRCDDFSAHLPDCRRQATDKLVTLVRDNIKALEVLCLTLHMDQFPPVDVLRKHGPTLRELRLRDHVGFSEENRGCPTLCPTVVAALSRTLPRLEELELDMDLLSDRTALRFLDALVLFPRLHTITLHVQTRIRLLAEDPMDKGMNKAERKLDLDLDRAHALHIVRYLALNRRRLQNGPLFRNITINVGGWKPVMVRRLSEAWRAMNQKGLFAERCFVMHGGGVLEDGFKEVLPTQVK</sequence>
<evidence type="ECO:0000313" key="1">
    <source>
        <dbReference type="EMBL" id="KAF3768425.1"/>
    </source>
</evidence>